<evidence type="ECO:0000313" key="9">
    <source>
        <dbReference type="EMBL" id="KAK4507089.1"/>
    </source>
</evidence>
<evidence type="ECO:0000313" key="10">
    <source>
        <dbReference type="Proteomes" id="UP001305779"/>
    </source>
</evidence>
<feature type="domain" description="Rhodopsin" evidence="8">
    <location>
        <begin position="22"/>
        <end position="279"/>
    </location>
</feature>
<dbReference type="Proteomes" id="UP001305779">
    <property type="component" value="Unassembled WGS sequence"/>
</dbReference>
<evidence type="ECO:0000256" key="3">
    <source>
        <dbReference type="ARBA" id="ARBA00022989"/>
    </source>
</evidence>
<feature type="compositionally biased region" description="Basic and acidic residues" evidence="6">
    <location>
        <begin position="293"/>
        <end position="311"/>
    </location>
</feature>
<dbReference type="PANTHER" id="PTHR33048">
    <property type="entry name" value="PTH11-LIKE INTEGRAL MEMBRANE PROTEIN (AFU_ORTHOLOGUE AFUA_5G11245)"/>
    <property type="match status" value="1"/>
</dbReference>
<evidence type="ECO:0000256" key="2">
    <source>
        <dbReference type="ARBA" id="ARBA00022692"/>
    </source>
</evidence>
<feature type="transmembrane region" description="Helical" evidence="7">
    <location>
        <begin position="41"/>
        <end position="60"/>
    </location>
</feature>
<feature type="region of interest" description="Disordered" evidence="6">
    <location>
        <begin position="293"/>
        <end position="415"/>
    </location>
</feature>
<feature type="compositionally biased region" description="Low complexity" evidence="6">
    <location>
        <begin position="322"/>
        <end position="336"/>
    </location>
</feature>
<gene>
    <name evidence="9" type="ORF">PRZ48_000823</name>
</gene>
<dbReference type="PANTHER" id="PTHR33048:SF47">
    <property type="entry name" value="INTEGRAL MEMBRANE PROTEIN-RELATED"/>
    <property type="match status" value="1"/>
</dbReference>
<dbReference type="InterPro" id="IPR052337">
    <property type="entry name" value="SAT4-like"/>
</dbReference>
<evidence type="ECO:0000256" key="1">
    <source>
        <dbReference type="ARBA" id="ARBA00004141"/>
    </source>
</evidence>
<feature type="transmembrane region" description="Helical" evidence="7">
    <location>
        <begin position="144"/>
        <end position="165"/>
    </location>
</feature>
<name>A0ABR0F0H0_ZASCE</name>
<evidence type="ECO:0000256" key="6">
    <source>
        <dbReference type="SAM" id="MobiDB-lite"/>
    </source>
</evidence>
<feature type="transmembrane region" description="Helical" evidence="7">
    <location>
        <begin position="194"/>
        <end position="213"/>
    </location>
</feature>
<comment type="similarity">
    <text evidence="5">Belongs to the SAT4 family.</text>
</comment>
<feature type="transmembrane region" description="Helical" evidence="7">
    <location>
        <begin position="6"/>
        <end position="25"/>
    </location>
</feature>
<keyword evidence="10" id="KW-1185">Reference proteome</keyword>
<accession>A0ABR0F0H0</accession>
<organism evidence="9 10">
    <name type="scientific">Zasmidium cellare</name>
    <name type="common">Wine cellar mold</name>
    <name type="synonym">Racodium cellare</name>
    <dbReference type="NCBI Taxonomy" id="395010"/>
    <lineage>
        <taxon>Eukaryota</taxon>
        <taxon>Fungi</taxon>
        <taxon>Dikarya</taxon>
        <taxon>Ascomycota</taxon>
        <taxon>Pezizomycotina</taxon>
        <taxon>Dothideomycetes</taxon>
        <taxon>Dothideomycetidae</taxon>
        <taxon>Mycosphaerellales</taxon>
        <taxon>Mycosphaerellaceae</taxon>
        <taxon>Zasmidium</taxon>
    </lineage>
</organism>
<keyword evidence="4 7" id="KW-0472">Membrane</keyword>
<comment type="caution">
    <text evidence="9">The sequence shown here is derived from an EMBL/GenBank/DDBJ whole genome shotgun (WGS) entry which is preliminary data.</text>
</comment>
<evidence type="ECO:0000256" key="5">
    <source>
        <dbReference type="ARBA" id="ARBA00038359"/>
    </source>
</evidence>
<dbReference type="InterPro" id="IPR049326">
    <property type="entry name" value="Rhodopsin_dom_fungi"/>
</dbReference>
<feature type="compositionally biased region" description="Polar residues" evidence="6">
    <location>
        <begin position="405"/>
        <end position="415"/>
    </location>
</feature>
<evidence type="ECO:0000256" key="7">
    <source>
        <dbReference type="SAM" id="Phobius"/>
    </source>
</evidence>
<evidence type="ECO:0000256" key="4">
    <source>
        <dbReference type="ARBA" id="ARBA00023136"/>
    </source>
</evidence>
<keyword evidence="2 7" id="KW-0812">Transmembrane</keyword>
<reference evidence="9 10" key="1">
    <citation type="journal article" date="2023" name="G3 (Bethesda)">
        <title>A chromosome-level genome assembly of Zasmidium syzygii isolated from banana leaves.</title>
        <authorList>
            <person name="van Westerhoven A.C."/>
            <person name="Mehrabi R."/>
            <person name="Talebi R."/>
            <person name="Steentjes M.B.F."/>
            <person name="Corcolon B."/>
            <person name="Chong P.A."/>
            <person name="Kema G.H.J."/>
            <person name="Seidl M.F."/>
        </authorList>
    </citation>
    <scope>NUCLEOTIDE SEQUENCE [LARGE SCALE GENOMIC DNA]</scope>
    <source>
        <strain evidence="9 10">P124</strain>
    </source>
</reference>
<protein>
    <recommendedName>
        <fullName evidence="8">Rhodopsin domain-containing protein</fullName>
    </recommendedName>
</protein>
<evidence type="ECO:0000259" key="8">
    <source>
        <dbReference type="Pfam" id="PF20684"/>
    </source>
</evidence>
<dbReference type="Pfam" id="PF20684">
    <property type="entry name" value="Fung_rhodopsin"/>
    <property type="match status" value="1"/>
</dbReference>
<dbReference type="EMBL" id="JAXOVC010000001">
    <property type="protein sequence ID" value="KAK4507089.1"/>
    <property type="molecule type" value="Genomic_DNA"/>
</dbReference>
<proteinExistence type="inferred from homology"/>
<sequence>MTALKVESWIWYAMVIMVAASRYVSRYMTLGRLRRFQLDDYGMLVVLCFYTTFIVAINIVRNTSSNLQVAQHLTCHHHANGFSRLPPGFDLADLTPSDRSEREYGSKLVLVVEQCQCVTIWGAKLCLLVLYLRLTQFRWENVGIKVLIGYVLGSFVIMEILYFAVWCRPFHEYWAVPTNSSQCDAATNHLITNAVFNLSSDCIMLAIGLPMFLRMKLPWKKKVPLVVIFSLGVFVILAAILNKVYSFTQPFGSMWSYWYVRESSTALLVANLPFVWKFWAKITGINSLTGATRRDTTQVESGRDDSNRKESLMNLPGLFNESPPSSQRRGSNNSNGLTLMEMLRGEPPPRNQPELRRYDTNDVLPPMQKVVINDGPARETLRREHSKQERRQSTTPPSSVLPPSIQSSWSAGSFV</sequence>
<keyword evidence="3 7" id="KW-1133">Transmembrane helix</keyword>
<feature type="compositionally biased region" description="Low complexity" evidence="6">
    <location>
        <begin position="393"/>
        <end position="404"/>
    </location>
</feature>
<comment type="subcellular location">
    <subcellularLocation>
        <location evidence="1">Membrane</location>
        <topology evidence="1">Multi-pass membrane protein</topology>
    </subcellularLocation>
</comment>
<feature type="transmembrane region" description="Helical" evidence="7">
    <location>
        <begin position="225"/>
        <end position="245"/>
    </location>
</feature>
<feature type="compositionally biased region" description="Basic and acidic residues" evidence="6">
    <location>
        <begin position="376"/>
        <end position="392"/>
    </location>
</feature>